<dbReference type="eggNOG" id="ENOG502RY15">
    <property type="taxonomic scope" value="Eukaryota"/>
</dbReference>
<dbReference type="GeneID" id="19278514"/>
<proteinExistence type="predicted"/>
<dbReference type="Pfam" id="PF17784">
    <property type="entry name" value="Sulfotransfer_4"/>
    <property type="match status" value="1"/>
</dbReference>
<dbReference type="PANTHER" id="PTHR36978">
    <property type="entry name" value="P-LOOP CONTAINING NUCLEOTIDE TRIPHOSPHATE HYDROLASE"/>
    <property type="match status" value="1"/>
</dbReference>
<reference evidence="3" key="1">
    <citation type="journal article" date="2015" name="BMC Genomics">
        <title>Genomic and transcriptomic analysis of the endophytic fungus Pestalotiopsis fici reveals its lifestyle and high potential for synthesis of natural products.</title>
        <authorList>
            <person name="Wang X."/>
            <person name="Zhang X."/>
            <person name="Liu L."/>
            <person name="Xiang M."/>
            <person name="Wang W."/>
            <person name="Sun X."/>
            <person name="Che Y."/>
            <person name="Guo L."/>
            <person name="Liu G."/>
            <person name="Guo L."/>
            <person name="Wang C."/>
            <person name="Yin W.B."/>
            <person name="Stadler M."/>
            <person name="Zhang X."/>
            <person name="Liu X."/>
        </authorList>
    </citation>
    <scope>NUCLEOTIDE SEQUENCE [LARGE SCALE GENOMIC DNA]</scope>
    <source>
        <strain evidence="3">W106-1 / CGMCC3.15140</strain>
    </source>
</reference>
<evidence type="ECO:0000313" key="3">
    <source>
        <dbReference type="Proteomes" id="UP000030651"/>
    </source>
</evidence>
<dbReference type="HOGENOM" id="CLU_061199_2_1_1"/>
<name>W3WPD9_PESFW</name>
<dbReference type="Proteomes" id="UP000030651">
    <property type="component" value="Unassembled WGS sequence"/>
</dbReference>
<organism evidence="2 3">
    <name type="scientific">Pestalotiopsis fici (strain W106-1 / CGMCC3.15140)</name>
    <dbReference type="NCBI Taxonomy" id="1229662"/>
    <lineage>
        <taxon>Eukaryota</taxon>
        <taxon>Fungi</taxon>
        <taxon>Dikarya</taxon>
        <taxon>Ascomycota</taxon>
        <taxon>Pezizomycotina</taxon>
        <taxon>Sordariomycetes</taxon>
        <taxon>Xylariomycetidae</taxon>
        <taxon>Amphisphaeriales</taxon>
        <taxon>Sporocadaceae</taxon>
        <taxon>Pestalotiopsis</taxon>
    </lineage>
</organism>
<keyword evidence="1" id="KW-0472">Membrane</keyword>
<gene>
    <name evidence="2" type="ORF">PFICI_13501</name>
</gene>
<dbReference type="EMBL" id="KI912119">
    <property type="protein sequence ID" value="ETS75017.1"/>
    <property type="molecule type" value="Genomic_DNA"/>
</dbReference>
<feature type="transmembrane region" description="Helical" evidence="1">
    <location>
        <begin position="234"/>
        <end position="254"/>
    </location>
</feature>
<dbReference type="RefSeq" id="XP_007840273.1">
    <property type="nucleotide sequence ID" value="XM_007842082.1"/>
</dbReference>
<dbReference type="InterPro" id="IPR027417">
    <property type="entry name" value="P-loop_NTPase"/>
</dbReference>
<evidence type="ECO:0000313" key="2">
    <source>
        <dbReference type="EMBL" id="ETS75017.1"/>
    </source>
</evidence>
<sequence length="272" mass="31013">MGQLPSKPKKGAKFRVIGAGMCRTGTKTLNEALSILCDGPCHDSGIQSLGGSLHEIKTWLDVMELAPRQNTKEDEEHMDYLIRSLFDGYVATMDCPAATLVPEIMRAYPDAIVVATTREQASWWKSMKHMNGLMSNWYLPVVVMWLRKAQGYGQWGSRFQALSKWRYGSEGIREPTKAIHEEHLRQVVPPEKLHWYSVSQGWEPLCKILNVPIPDVPFPHNNSKLEAEKSWQRHIISGAGSWIFVLGIMTWFFYYASIWMNEVSEEGEAIEI</sequence>
<dbReference type="SUPFAM" id="SSF52540">
    <property type="entry name" value="P-loop containing nucleoside triphosphate hydrolases"/>
    <property type="match status" value="1"/>
</dbReference>
<protein>
    <recommendedName>
        <fullName evidence="4">NAD dependent epimerase/dehydratase</fullName>
    </recommendedName>
</protein>
<evidence type="ECO:0008006" key="4">
    <source>
        <dbReference type="Google" id="ProtNLM"/>
    </source>
</evidence>
<dbReference type="PANTHER" id="PTHR36978:SF3">
    <property type="entry name" value="P-LOOP CONTAINING NUCLEOSIDE TRIPHOSPHATE HYDROLASE PROTEIN"/>
    <property type="match status" value="1"/>
</dbReference>
<keyword evidence="1" id="KW-0812">Transmembrane</keyword>
<dbReference type="STRING" id="1229662.W3WPD9"/>
<evidence type="ECO:0000256" key="1">
    <source>
        <dbReference type="SAM" id="Phobius"/>
    </source>
</evidence>
<dbReference type="InterPro" id="IPR040632">
    <property type="entry name" value="Sulfotransfer_4"/>
</dbReference>
<dbReference type="KEGG" id="pfy:PFICI_13501"/>
<dbReference type="OrthoDB" id="408152at2759"/>
<dbReference type="OMA" id="YVATMDC"/>
<keyword evidence="3" id="KW-1185">Reference proteome</keyword>
<dbReference type="Gene3D" id="3.40.50.300">
    <property type="entry name" value="P-loop containing nucleotide triphosphate hydrolases"/>
    <property type="match status" value="1"/>
</dbReference>
<keyword evidence="1" id="KW-1133">Transmembrane helix</keyword>
<dbReference type="AlphaFoldDB" id="W3WPD9"/>
<dbReference type="InParanoid" id="W3WPD9"/>
<accession>W3WPD9</accession>